<dbReference type="Proteomes" id="UP001440984">
    <property type="component" value="Unassembled WGS sequence"/>
</dbReference>
<comment type="caution">
    <text evidence="1">The sequence shown here is derived from an EMBL/GenBank/DDBJ whole genome shotgun (WGS) entry which is preliminary data.</text>
</comment>
<protein>
    <submittedName>
        <fullName evidence="1">Uncharacterized protein</fullName>
    </submittedName>
</protein>
<proteinExistence type="predicted"/>
<accession>A0ABV0L862</accession>
<reference evidence="1 2" key="1">
    <citation type="submission" date="2024-05" db="EMBL/GenBank/DDBJ databases">
        <authorList>
            <person name="Zhao H."/>
            <person name="Xu Y."/>
            <person name="Lin S."/>
            <person name="Spain J.C."/>
            <person name="Zhou N.-Y."/>
        </authorList>
    </citation>
    <scope>NUCLEOTIDE SEQUENCE [LARGE SCALE GENOMIC DNA]</scope>
    <source>
        <strain evidence="1 2">NEAU-NG30</strain>
    </source>
</reference>
<organism evidence="1 2">
    <name type="scientific">Amycolatopsis melonis</name>
    <dbReference type="NCBI Taxonomy" id="3156488"/>
    <lineage>
        <taxon>Bacteria</taxon>
        <taxon>Bacillati</taxon>
        <taxon>Actinomycetota</taxon>
        <taxon>Actinomycetes</taxon>
        <taxon>Pseudonocardiales</taxon>
        <taxon>Pseudonocardiaceae</taxon>
        <taxon>Amycolatopsis</taxon>
    </lineage>
</organism>
<gene>
    <name evidence="1" type="ORF">ABJI51_05185</name>
</gene>
<evidence type="ECO:0000313" key="1">
    <source>
        <dbReference type="EMBL" id="MEQ0558453.1"/>
    </source>
</evidence>
<dbReference type="EMBL" id="JBDZYD010000002">
    <property type="protein sequence ID" value="MEQ0558453.1"/>
    <property type="molecule type" value="Genomic_DNA"/>
</dbReference>
<evidence type="ECO:0000313" key="2">
    <source>
        <dbReference type="Proteomes" id="UP001440984"/>
    </source>
</evidence>
<name>A0ABV0L862_9PSEU</name>
<sequence>MNRIETFVNRQFSEKAVEPLQPVPVPALGPVSCLATVVETAAYAVRNTAQVDAYWRAHALFNAAKQVHGVG</sequence>
<keyword evidence="2" id="KW-1185">Reference proteome</keyword>
<dbReference type="RefSeq" id="WP_348947812.1">
    <property type="nucleotide sequence ID" value="NZ_JBDZYD010000002.1"/>
</dbReference>